<accession>A0A7S1K3H5</accession>
<dbReference type="EMBL" id="HBGB01028143">
    <property type="protein sequence ID" value="CAD9061357.1"/>
    <property type="molecule type" value="Transcribed_RNA"/>
</dbReference>
<sequence>MRETSRNTSAADAALTYIFTHTGCRDVGWAWRVFWERSSCCVHVCLCAYVCVCVCVFEWYDRPTDFVCMSMCRVGGLMGRLPACLNECPPNCLFGSGGGSP</sequence>
<proteinExistence type="predicted"/>
<reference evidence="1" key="1">
    <citation type="submission" date="2021-01" db="EMBL/GenBank/DDBJ databases">
        <authorList>
            <person name="Corre E."/>
            <person name="Pelletier E."/>
            <person name="Niang G."/>
            <person name="Scheremetjew M."/>
            <person name="Finn R."/>
            <person name="Kale V."/>
            <person name="Holt S."/>
            <person name="Cochrane G."/>
            <person name="Meng A."/>
            <person name="Brown T."/>
            <person name="Cohen L."/>
        </authorList>
    </citation>
    <scope>NUCLEOTIDE SEQUENCE</scope>
    <source>
        <strain evidence="1">CCMP3346</strain>
    </source>
</reference>
<gene>
    <name evidence="1" type="ORF">VBRA1451_LOCUS16427</name>
</gene>
<organism evidence="1">
    <name type="scientific">Vitrella brassicaformis</name>
    <dbReference type="NCBI Taxonomy" id="1169539"/>
    <lineage>
        <taxon>Eukaryota</taxon>
        <taxon>Sar</taxon>
        <taxon>Alveolata</taxon>
        <taxon>Colpodellida</taxon>
        <taxon>Vitrellaceae</taxon>
        <taxon>Vitrella</taxon>
    </lineage>
</organism>
<dbReference type="AlphaFoldDB" id="A0A7S1K3H5"/>
<evidence type="ECO:0000313" key="1">
    <source>
        <dbReference type="EMBL" id="CAD9061357.1"/>
    </source>
</evidence>
<name>A0A7S1K3H5_9ALVE</name>
<protein>
    <submittedName>
        <fullName evidence="1">Uncharacterized protein</fullName>
    </submittedName>
</protein>